<gene>
    <name evidence="1" type="ORF">FUG_LOCUS562112</name>
</gene>
<evidence type="ECO:0000313" key="1">
    <source>
        <dbReference type="EMBL" id="VIO64054.1"/>
    </source>
</evidence>
<organism evidence="1">
    <name type="scientific">Gibberella zeae</name>
    <name type="common">Wheat head blight fungus</name>
    <name type="synonym">Fusarium graminearum</name>
    <dbReference type="NCBI Taxonomy" id="5518"/>
    <lineage>
        <taxon>Eukaryota</taxon>
        <taxon>Fungi</taxon>
        <taxon>Dikarya</taxon>
        <taxon>Ascomycota</taxon>
        <taxon>Pezizomycotina</taxon>
        <taxon>Sordariomycetes</taxon>
        <taxon>Hypocreomycetidae</taxon>
        <taxon>Hypocreales</taxon>
        <taxon>Nectriaceae</taxon>
        <taxon>Fusarium</taxon>
    </lineage>
</organism>
<protein>
    <submittedName>
        <fullName evidence="1">Uncharacterized protein</fullName>
    </submittedName>
</protein>
<sequence length="106" mass="12220">MNTPSSLGAKSYEFINPLQRLASFHEIAKCAAKYDQVRLARGQVACLFNFVSRSFKFLAEIPDEIHDFDVLHIWQANRRLDDEFLGAARNRYVKAQHFEVAFDVVV</sequence>
<reference evidence="1" key="1">
    <citation type="submission" date="2019-04" db="EMBL/GenBank/DDBJ databases">
        <authorList>
            <person name="Melise S."/>
            <person name="Noan J."/>
            <person name="Okalmin O."/>
        </authorList>
    </citation>
    <scope>NUCLEOTIDE SEQUENCE</scope>
    <source>
        <strain evidence="1">FN9</strain>
    </source>
</reference>
<name>A0A4E9ELF6_GIBZA</name>
<accession>A0A4E9ELF6</accession>
<dbReference type="EMBL" id="CAAKMV010000193">
    <property type="protein sequence ID" value="VIO64054.1"/>
    <property type="molecule type" value="Genomic_DNA"/>
</dbReference>
<proteinExistence type="predicted"/>
<dbReference type="AlphaFoldDB" id="A0A4E9ELF6"/>